<comment type="similarity">
    <text evidence="1">Belongs to the SWI5/SAE3 family.</text>
</comment>
<evidence type="ECO:0000256" key="1">
    <source>
        <dbReference type="ARBA" id="ARBA00008060"/>
    </source>
</evidence>
<evidence type="ECO:0000313" key="5">
    <source>
        <dbReference type="EMBL" id="KAF6754213.1"/>
    </source>
</evidence>
<dbReference type="OrthoDB" id="255837at2759"/>
<dbReference type="Proteomes" id="UP000521943">
    <property type="component" value="Unassembled WGS sequence"/>
</dbReference>
<organism evidence="5 6">
    <name type="scientific">Ephemerocybe angulata</name>
    <dbReference type="NCBI Taxonomy" id="980116"/>
    <lineage>
        <taxon>Eukaryota</taxon>
        <taxon>Fungi</taxon>
        <taxon>Dikarya</taxon>
        <taxon>Basidiomycota</taxon>
        <taxon>Agaricomycotina</taxon>
        <taxon>Agaricomycetes</taxon>
        <taxon>Agaricomycetidae</taxon>
        <taxon>Agaricales</taxon>
        <taxon>Agaricineae</taxon>
        <taxon>Psathyrellaceae</taxon>
        <taxon>Ephemerocybe</taxon>
    </lineage>
</organism>
<protein>
    <submittedName>
        <fullName evidence="5">DNA repair protein</fullName>
    </submittedName>
</protein>
<dbReference type="InterPro" id="IPR010760">
    <property type="entry name" value="DNA-repair_Swi5"/>
</dbReference>
<dbReference type="GO" id="GO:0034974">
    <property type="term" value="C:Swi5-Swi2 complex"/>
    <property type="evidence" value="ECO:0007669"/>
    <property type="project" value="TreeGrafter"/>
</dbReference>
<dbReference type="AlphaFoldDB" id="A0A8H6HVX7"/>
<dbReference type="GO" id="GO:0010772">
    <property type="term" value="P:meiotic DNA recombinase assembly involved in reciprocal meiotic recombination"/>
    <property type="evidence" value="ECO:0007669"/>
    <property type="project" value="TreeGrafter"/>
</dbReference>
<name>A0A8H6HVX7_9AGAR</name>
<evidence type="ECO:0000313" key="6">
    <source>
        <dbReference type="Proteomes" id="UP000521943"/>
    </source>
</evidence>
<dbReference type="GO" id="GO:0000709">
    <property type="term" value="P:meiotic joint molecule formation"/>
    <property type="evidence" value="ECO:0007669"/>
    <property type="project" value="TreeGrafter"/>
</dbReference>
<keyword evidence="2" id="KW-0227">DNA damage</keyword>
<keyword evidence="3" id="KW-0234">DNA repair</keyword>
<dbReference type="Pfam" id="PF07061">
    <property type="entry name" value="Swi5"/>
    <property type="match status" value="1"/>
</dbReference>
<feature type="coiled-coil region" evidence="4">
    <location>
        <begin position="7"/>
        <end position="34"/>
    </location>
</feature>
<sequence>MHASISKENQRQKIADLEAEIERLQGELGDGKDAEAIVKRHIKLLHDYNEVKDAAQTLIGRLAAWRETTIRQIHKDYDLEDRD</sequence>
<comment type="caution">
    <text evidence="5">The sequence shown here is derived from an EMBL/GenBank/DDBJ whole genome shotgun (WGS) entry which is preliminary data.</text>
</comment>
<proteinExistence type="inferred from homology"/>
<keyword evidence="6" id="KW-1185">Reference proteome</keyword>
<evidence type="ECO:0000256" key="2">
    <source>
        <dbReference type="ARBA" id="ARBA00022763"/>
    </source>
</evidence>
<evidence type="ECO:0000256" key="3">
    <source>
        <dbReference type="ARBA" id="ARBA00023204"/>
    </source>
</evidence>
<keyword evidence="4" id="KW-0175">Coiled coil</keyword>
<accession>A0A8H6HVX7</accession>
<dbReference type="EMBL" id="JACGCI010000035">
    <property type="protein sequence ID" value="KAF6754213.1"/>
    <property type="molecule type" value="Genomic_DNA"/>
</dbReference>
<dbReference type="GO" id="GO:0032798">
    <property type="term" value="C:Swi5-Sfr1 complex"/>
    <property type="evidence" value="ECO:0007669"/>
    <property type="project" value="TreeGrafter"/>
</dbReference>
<reference evidence="5 6" key="1">
    <citation type="submission" date="2020-07" db="EMBL/GenBank/DDBJ databases">
        <title>Comparative genomics of pyrophilous fungi reveals a link between fire events and developmental genes.</title>
        <authorList>
            <consortium name="DOE Joint Genome Institute"/>
            <person name="Steindorff A.S."/>
            <person name="Carver A."/>
            <person name="Calhoun S."/>
            <person name="Stillman K."/>
            <person name="Liu H."/>
            <person name="Lipzen A."/>
            <person name="Pangilinan J."/>
            <person name="Labutti K."/>
            <person name="Bruns T.D."/>
            <person name="Grigoriev I.V."/>
        </authorList>
    </citation>
    <scope>NUCLEOTIDE SEQUENCE [LARGE SCALE GENOMIC DNA]</scope>
    <source>
        <strain evidence="5 6">CBS 144469</strain>
    </source>
</reference>
<evidence type="ECO:0000256" key="4">
    <source>
        <dbReference type="SAM" id="Coils"/>
    </source>
</evidence>
<dbReference type="PANTHER" id="PTHR28529:SF2">
    <property type="entry name" value="DNA REPAIR PROTEIN SWI5 HOMOLOG"/>
    <property type="match status" value="1"/>
</dbReference>
<dbReference type="PANTHER" id="PTHR28529">
    <property type="entry name" value="DNA REPAIR PROTEIN SWI5 HOMOLOG"/>
    <property type="match status" value="1"/>
</dbReference>
<dbReference type="Gene3D" id="1.20.5.170">
    <property type="match status" value="1"/>
</dbReference>
<gene>
    <name evidence="5" type="ORF">DFP72DRAFT_1125875</name>
</gene>